<sequence>MSCASLSCSAIRQCDRSCTIEFGRRMSMSKDGSCIAKLKDCEGCLLDCDLASAGPLRSLHYTVAGTEDWDPMVALPGFEEAEKRTRQRRHQLKAEPLLTEFEEIVKLLDLKRCPRCGKDWSNGKDKGEFRYSIQPYTVTYKGKKHVQPFAELTAKAMKLCPYCSLPVMSEHARLAVNGLKESSAGGGRV</sequence>
<gene>
    <name evidence="1" type="ORF">AMON00008_LOCUS4505</name>
</gene>
<proteinExistence type="predicted"/>
<name>A0A7S4PX06_9DINO</name>
<dbReference type="AlphaFoldDB" id="A0A7S4PX06"/>
<dbReference type="EMBL" id="HBNR01006866">
    <property type="protein sequence ID" value="CAE4564886.1"/>
    <property type="molecule type" value="Transcribed_RNA"/>
</dbReference>
<reference evidence="1" key="1">
    <citation type="submission" date="2021-01" db="EMBL/GenBank/DDBJ databases">
        <authorList>
            <person name="Corre E."/>
            <person name="Pelletier E."/>
            <person name="Niang G."/>
            <person name="Scheremetjew M."/>
            <person name="Finn R."/>
            <person name="Kale V."/>
            <person name="Holt S."/>
            <person name="Cochrane G."/>
            <person name="Meng A."/>
            <person name="Brown T."/>
            <person name="Cohen L."/>
        </authorList>
    </citation>
    <scope>NUCLEOTIDE SEQUENCE</scope>
    <source>
        <strain evidence="1">CCMP3105</strain>
    </source>
</reference>
<protein>
    <submittedName>
        <fullName evidence="1">Uncharacterized protein</fullName>
    </submittedName>
</protein>
<accession>A0A7S4PX06</accession>
<evidence type="ECO:0000313" key="1">
    <source>
        <dbReference type="EMBL" id="CAE4564886.1"/>
    </source>
</evidence>
<organism evidence="1">
    <name type="scientific">Alexandrium monilatum</name>
    <dbReference type="NCBI Taxonomy" id="311494"/>
    <lineage>
        <taxon>Eukaryota</taxon>
        <taxon>Sar</taxon>
        <taxon>Alveolata</taxon>
        <taxon>Dinophyceae</taxon>
        <taxon>Gonyaulacales</taxon>
        <taxon>Pyrocystaceae</taxon>
        <taxon>Alexandrium</taxon>
    </lineage>
</organism>